<proteinExistence type="predicted"/>
<sequence length="175" mass="20516">MVSIASGIIIDTFGQLREDENRMNSDIKDKCFICGQENIIFERSSDGSSGGFKNHIRQNHYMWNYLYYIAYLQWKDPQDYSGIESYVDKKIKDTDLSWIPFGRARELQKGEDEQEKQAKQMEQSSSNIVSLLTYSNDIIQALKEKKEKRKQHFTQQTQPTQFKEQIVSHQSMALI</sequence>
<accession>A0A8S1V4H3</accession>
<reference evidence="1" key="1">
    <citation type="submission" date="2021-01" db="EMBL/GenBank/DDBJ databases">
        <authorList>
            <consortium name="Genoscope - CEA"/>
            <person name="William W."/>
        </authorList>
    </citation>
    <scope>NUCLEOTIDE SEQUENCE</scope>
</reference>
<dbReference type="PANTHER" id="PTHR13715:SF99">
    <property type="entry name" value="INOSITOL 1,4,5-TRISPHOSPHATE RECEPTOR-LIKE PROTEIN A"/>
    <property type="match status" value="1"/>
</dbReference>
<name>A0A8S1V4H3_9CILI</name>
<keyword evidence="2" id="KW-1185">Reference proteome</keyword>
<dbReference type="OrthoDB" id="300855at2759"/>
<protein>
    <submittedName>
        <fullName evidence="1">Uncharacterized protein</fullName>
    </submittedName>
</protein>
<dbReference type="GO" id="GO:0006816">
    <property type="term" value="P:calcium ion transport"/>
    <property type="evidence" value="ECO:0007669"/>
    <property type="project" value="InterPro"/>
</dbReference>
<evidence type="ECO:0000313" key="2">
    <source>
        <dbReference type="Proteomes" id="UP000689195"/>
    </source>
</evidence>
<dbReference type="AlphaFoldDB" id="A0A8S1V4H3"/>
<dbReference type="InterPro" id="IPR015925">
    <property type="entry name" value="Ryanodine_IP3_receptor"/>
</dbReference>
<evidence type="ECO:0000313" key="1">
    <source>
        <dbReference type="EMBL" id="CAD8170669.1"/>
    </source>
</evidence>
<dbReference type="PANTHER" id="PTHR13715">
    <property type="entry name" value="RYANODINE RECEPTOR AND IP3 RECEPTOR"/>
    <property type="match status" value="1"/>
</dbReference>
<gene>
    <name evidence="1" type="ORF">PPENT_87.1.T0530176</name>
</gene>
<dbReference type="EMBL" id="CAJJDO010000053">
    <property type="protein sequence ID" value="CAD8170669.1"/>
    <property type="molecule type" value="Genomic_DNA"/>
</dbReference>
<organism evidence="1 2">
    <name type="scientific">Paramecium pentaurelia</name>
    <dbReference type="NCBI Taxonomy" id="43138"/>
    <lineage>
        <taxon>Eukaryota</taxon>
        <taxon>Sar</taxon>
        <taxon>Alveolata</taxon>
        <taxon>Ciliophora</taxon>
        <taxon>Intramacronucleata</taxon>
        <taxon>Oligohymenophorea</taxon>
        <taxon>Peniculida</taxon>
        <taxon>Parameciidae</taxon>
        <taxon>Paramecium</taxon>
    </lineage>
</organism>
<comment type="caution">
    <text evidence="1">The sequence shown here is derived from an EMBL/GenBank/DDBJ whole genome shotgun (WGS) entry which is preliminary data.</text>
</comment>
<dbReference type="Proteomes" id="UP000689195">
    <property type="component" value="Unassembled WGS sequence"/>
</dbReference>